<dbReference type="SUPFAM" id="SSF161098">
    <property type="entry name" value="MetI-like"/>
    <property type="match status" value="1"/>
</dbReference>
<comment type="caution">
    <text evidence="10">The sequence shown here is derived from an EMBL/GenBank/DDBJ whole genome shotgun (WGS) entry which is preliminary data.</text>
</comment>
<evidence type="ECO:0000256" key="4">
    <source>
        <dbReference type="ARBA" id="ARBA00022519"/>
    </source>
</evidence>
<keyword evidence="3" id="KW-1003">Cell membrane</keyword>
<dbReference type="RefSeq" id="WP_406763567.1">
    <property type="nucleotide sequence ID" value="NZ_JBJHZY010000001.1"/>
</dbReference>
<feature type="transmembrane region" description="Helical" evidence="8">
    <location>
        <begin position="64"/>
        <end position="91"/>
    </location>
</feature>
<evidence type="ECO:0000256" key="1">
    <source>
        <dbReference type="ARBA" id="ARBA00004429"/>
    </source>
</evidence>
<dbReference type="Gene3D" id="1.10.3720.10">
    <property type="entry name" value="MetI-like"/>
    <property type="match status" value="1"/>
</dbReference>
<feature type="transmembrane region" description="Helical" evidence="8">
    <location>
        <begin position="206"/>
        <end position="227"/>
    </location>
</feature>
<sequence>MNKLKAAKFIIIAIIFAFLIILPFLPLIITSISINYRWPAVFPSQFSIRAIRYVFYDNPNTYEAVINTLVIGISVIIIDLILAIPAAMALTRYEFKGKTIMKVLLFAPIIVPPFTAIMGMYTIFIKLGLTESILGVILAHILPSLPYMIKAMMVSFNTLNTNLEDQASILGANRAKKFYYIIFPHLLPSIFAGASLTFLISSSQYFLTLLVGGGKVATLAIIMIPFINGGDKAIGSVYSLIFSIVALINISILDFVLKTYYKNKHFKIL</sequence>
<evidence type="ECO:0000256" key="2">
    <source>
        <dbReference type="ARBA" id="ARBA00022448"/>
    </source>
</evidence>
<keyword evidence="4" id="KW-0997">Cell inner membrane</keyword>
<dbReference type="EMBL" id="JBJHZY010000001">
    <property type="protein sequence ID" value="MFL0266952.1"/>
    <property type="molecule type" value="Genomic_DNA"/>
</dbReference>
<keyword evidence="11" id="KW-1185">Reference proteome</keyword>
<evidence type="ECO:0000313" key="10">
    <source>
        <dbReference type="EMBL" id="MFL0266952.1"/>
    </source>
</evidence>
<dbReference type="InterPro" id="IPR035906">
    <property type="entry name" value="MetI-like_sf"/>
</dbReference>
<keyword evidence="6 8" id="KW-1133">Transmembrane helix</keyword>
<comment type="similarity">
    <text evidence="8">Belongs to the binding-protein-dependent transport system permease family.</text>
</comment>
<dbReference type="PANTHER" id="PTHR43357">
    <property type="entry name" value="INNER MEMBRANE ABC TRANSPORTER PERMEASE PROTEIN YDCV"/>
    <property type="match status" value="1"/>
</dbReference>
<keyword evidence="2 8" id="KW-0813">Transport</keyword>
<dbReference type="PANTHER" id="PTHR43357:SF4">
    <property type="entry name" value="INNER MEMBRANE ABC TRANSPORTER PERMEASE PROTEIN YDCV"/>
    <property type="match status" value="1"/>
</dbReference>
<dbReference type="PROSITE" id="PS50928">
    <property type="entry name" value="ABC_TM1"/>
    <property type="match status" value="1"/>
</dbReference>
<accession>A0ABW8TNF5</accession>
<feature type="transmembrane region" description="Helical" evidence="8">
    <location>
        <begin position="233"/>
        <end position="257"/>
    </location>
</feature>
<evidence type="ECO:0000256" key="5">
    <source>
        <dbReference type="ARBA" id="ARBA00022692"/>
    </source>
</evidence>
<feature type="transmembrane region" description="Helical" evidence="8">
    <location>
        <begin position="178"/>
        <end position="199"/>
    </location>
</feature>
<evidence type="ECO:0000256" key="3">
    <source>
        <dbReference type="ARBA" id="ARBA00022475"/>
    </source>
</evidence>
<evidence type="ECO:0000256" key="6">
    <source>
        <dbReference type="ARBA" id="ARBA00022989"/>
    </source>
</evidence>
<proteinExistence type="inferred from homology"/>
<evidence type="ECO:0000256" key="7">
    <source>
        <dbReference type="ARBA" id="ARBA00023136"/>
    </source>
</evidence>
<dbReference type="Proteomes" id="UP001623661">
    <property type="component" value="Unassembled WGS sequence"/>
</dbReference>
<dbReference type="InterPro" id="IPR000515">
    <property type="entry name" value="MetI-like"/>
</dbReference>
<dbReference type="CDD" id="cd06261">
    <property type="entry name" value="TM_PBP2"/>
    <property type="match status" value="1"/>
</dbReference>
<keyword evidence="7 8" id="KW-0472">Membrane</keyword>
<evidence type="ECO:0000256" key="8">
    <source>
        <dbReference type="RuleBase" id="RU363032"/>
    </source>
</evidence>
<feature type="domain" description="ABC transmembrane type-1" evidence="9">
    <location>
        <begin position="65"/>
        <end position="253"/>
    </location>
</feature>
<dbReference type="Pfam" id="PF00528">
    <property type="entry name" value="BPD_transp_1"/>
    <property type="match status" value="1"/>
</dbReference>
<feature type="transmembrane region" description="Helical" evidence="8">
    <location>
        <begin position="9"/>
        <end position="34"/>
    </location>
</feature>
<comment type="subcellular location">
    <subcellularLocation>
        <location evidence="1">Cell inner membrane</location>
        <topology evidence="1">Multi-pass membrane protein</topology>
    </subcellularLocation>
    <subcellularLocation>
        <location evidence="8">Cell membrane</location>
        <topology evidence="8">Multi-pass membrane protein</topology>
    </subcellularLocation>
</comment>
<keyword evidence="5 8" id="KW-0812">Transmembrane</keyword>
<organism evidence="10 11">
    <name type="scientific">Candidatus Clostridium radicumherbarum</name>
    <dbReference type="NCBI Taxonomy" id="3381662"/>
    <lineage>
        <taxon>Bacteria</taxon>
        <taxon>Bacillati</taxon>
        <taxon>Bacillota</taxon>
        <taxon>Clostridia</taxon>
        <taxon>Eubacteriales</taxon>
        <taxon>Clostridiaceae</taxon>
        <taxon>Clostridium</taxon>
    </lineage>
</organism>
<evidence type="ECO:0000313" key="11">
    <source>
        <dbReference type="Proteomes" id="UP001623661"/>
    </source>
</evidence>
<reference evidence="10 11" key="1">
    <citation type="submission" date="2024-11" db="EMBL/GenBank/DDBJ databases">
        <authorList>
            <person name="Heng Y.C."/>
            <person name="Lim A.C.H."/>
            <person name="Lee J.K.Y."/>
            <person name="Kittelmann S."/>
        </authorList>
    </citation>
    <scope>NUCLEOTIDE SEQUENCE [LARGE SCALE GENOMIC DNA]</scope>
    <source>
        <strain evidence="10 11">WILCCON 0202</strain>
    </source>
</reference>
<protein>
    <submittedName>
        <fullName evidence="10">ABC transporter permease</fullName>
    </submittedName>
</protein>
<gene>
    <name evidence="10" type="ORF">ACJDUH_02465</name>
</gene>
<feature type="transmembrane region" description="Helical" evidence="8">
    <location>
        <begin position="103"/>
        <end position="124"/>
    </location>
</feature>
<evidence type="ECO:0000259" key="9">
    <source>
        <dbReference type="PROSITE" id="PS50928"/>
    </source>
</evidence>
<name>A0ABW8TNF5_9CLOT</name>